<evidence type="ECO:0000256" key="5">
    <source>
        <dbReference type="ARBA" id="ARBA00022729"/>
    </source>
</evidence>
<evidence type="ECO:0000313" key="8">
    <source>
        <dbReference type="EMBL" id="MCZ8402457.1"/>
    </source>
</evidence>
<dbReference type="GO" id="GO:0030288">
    <property type="term" value="C:outer membrane-bounded periplasmic space"/>
    <property type="evidence" value="ECO:0007669"/>
    <property type="project" value="TreeGrafter"/>
</dbReference>
<dbReference type="EMBL" id="JAPZVI010000008">
    <property type="protein sequence ID" value="MCZ8402457.1"/>
    <property type="molecule type" value="Genomic_DNA"/>
</dbReference>
<keyword evidence="5" id="KW-0732">Signal</keyword>
<dbReference type="PANTHER" id="PTHR30532">
    <property type="entry name" value="IRON III DICITRATE-BINDING PERIPLASMIC PROTEIN"/>
    <property type="match status" value="1"/>
</dbReference>
<accession>A0A9X3KYM4</accession>
<dbReference type="GO" id="GO:1901678">
    <property type="term" value="P:iron coordination entity transport"/>
    <property type="evidence" value="ECO:0007669"/>
    <property type="project" value="UniProtKB-ARBA"/>
</dbReference>
<keyword evidence="6" id="KW-1133">Transmembrane helix</keyword>
<evidence type="ECO:0000256" key="3">
    <source>
        <dbReference type="ARBA" id="ARBA00022448"/>
    </source>
</evidence>
<evidence type="ECO:0000256" key="4">
    <source>
        <dbReference type="ARBA" id="ARBA00022496"/>
    </source>
</evidence>
<keyword evidence="6" id="KW-0812">Transmembrane</keyword>
<dbReference type="NCBIfam" id="NF008200">
    <property type="entry name" value="PRK10957.1"/>
    <property type="match status" value="1"/>
</dbReference>
<name>A0A9X3KYM4_ALCXX</name>
<comment type="caution">
    <text evidence="8">The sequence shown here is derived from an EMBL/GenBank/DDBJ whole genome shotgun (WGS) entry which is preliminary data.</text>
</comment>
<dbReference type="GeneID" id="75273882"/>
<keyword evidence="4" id="KW-0408">Iron</keyword>
<evidence type="ECO:0000313" key="9">
    <source>
        <dbReference type="Proteomes" id="UP001141992"/>
    </source>
</evidence>
<evidence type="ECO:0000256" key="6">
    <source>
        <dbReference type="SAM" id="Phobius"/>
    </source>
</evidence>
<feature type="domain" description="Fe/B12 periplasmic-binding" evidence="7">
    <location>
        <begin position="76"/>
        <end position="339"/>
    </location>
</feature>
<protein>
    <submittedName>
        <fullName evidence="8">Fe2+-enterobactin ABC transporter substrate-binding protein</fullName>
    </submittedName>
</protein>
<dbReference type="Gene3D" id="3.40.50.1980">
    <property type="entry name" value="Nitrogenase molybdenum iron protein domain"/>
    <property type="match status" value="2"/>
</dbReference>
<evidence type="ECO:0000259" key="7">
    <source>
        <dbReference type="PROSITE" id="PS50983"/>
    </source>
</evidence>
<sequence>MLGRHLVLLRHGPHGHGDREAHVVSAGRPITAWLLLVLSLTVAVFLPASALADDGWPRRFDNADGTRTMLAAAPRRVLSTSVTVTGTLLAIEAPVIASAGNANGRFFDQWAAVARARGLKPSWPAGQVDLEAAYAARPDLIVVSATGADSAREQLDALRAIAPVIVVDYSHQTWQELALQLGRALGTEAAATRAVAGFDARVAAARARLRVPQGKVNIISYNGPGTNNPIATPASPHARLLAALGFRIEAPDPAWHVALGRPGDFVWAPYEALTRLTAQTTFVLRADADDAEAMLRDPVLANLPSVRARQVYGLGRDAFRIDAYSAGQILDALLERFGT</sequence>
<keyword evidence="4" id="KW-0406">Ion transport</keyword>
<dbReference type="InterPro" id="IPR051313">
    <property type="entry name" value="Bact_iron-sidero_bind"/>
</dbReference>
<dbReference type="InterPro" id="IPR002491">
    <property type="entry name" value="ABC_transptr_periplasmic_BD"/>
</dbReference>
<dbReference type="PROSITE" id="PS50983">
    <property type="entry name" value="FE_B12_PBP"/>
    <property type="match status" value="1"/>
</dbReference>
<comment type="subcellular location">
    <subcellularLocation>
        <location evidence="1">Cell envelope</location>
    </subcellularLocation>
</comment>
<dbReference type="Pfam" id="PF01497">
    <property type="entry name" value="Peripla_BP_2"/>
    <property type="match status" value="1"/>
</dbReference>
<organism evidence="8 9">
    <name type="scientific">Alcaligenes xylosoxydans xylosoxydans</name>
    <name type="common">Achromobacter xylosoxidans</name>
    <dbReference type="NCBI Taxonomy" id="85698"/>
    <lineage>
        <taxon>Bacteria</taxon>
        <taxon>Pseudomonadati</taxon>
        <taxon>Pseudomonadota</taxon>
        <taxon>Betaproteobacteria</taxon>
        <taxon>Burkholderiales</taxon>
        <taxon>Alcaligenaceae</taxon>
        <taxon>Achromobacter</taxon>
    </lineage>
</organism>
<keyword evidence="6" id="KW-0472">Membrane</keyword>
<keyword evidence="4" id="KW-0410">Iron transport</keyword>
<gene>
    <name evidence="8" type="primary">fepB</name>
    <name evidence="8" type="ORF">O9570_13455</name>
</gene>
<proteinExistence type="inferred from homology"/>
<dbReference type="SUPFAM" id="SSF53807">
    <property type="entry name" value="Helical backbone' metal receptor"/>
    <property type="match status" value="1"/>
</dbReference>
<reference evidence="8" key="1">
    <citation type="submission" date="2022-12" db="EMBL/GenBank/DDBJ databases">
        <authorList>
            <person name="Voronina O.L."/>
            <person name="Kunda M.S."/>
            <person name="Ryzhova N."/>
            <person name="Aksenova E.I."/>
        </authorList>
    </citation>
    <scope>NUCLEOTIDE SEQUENCE</scope>
    <source>
        <strain evidence="8">SCCH136:Ach223948</strain>
    </source>
</reference>
<comment type="similarity">
    <text evidence="2">Belongs to the bacterial solute-binding protein 8 family.</text>
</comment>
<evidence type="ECO:0000256" key="1">
    <source>
        <dbReference type="ARBA" id="ARBA00004196"/>
    </source>
</evidence>
<feature type="transmembrane region" description="Helical" evidence="6">
    <location>
        <begin position="30"/>
        <end position="52"/>
    </location>
</feature>
<dbReference type="PANTHER" id="PTHR30532:SF24">
    <property type="entry name" value="FERRIC ENTEROBACTIN-BINDING PERIPLASMIC PROTEIN FEPB"/>
    <property type="match status" value="1"/>
</dbReference>
<dbReference type="AlphaFoldDB" id="A0A9X3KYM4"/>
<dbReference type="RefSeq" id="WP_197602769.1">
    <property type="nucleotide sequence ID" value="NZ_CAJFDJ010000003.1"/>
</dbReference>
<dbReference type="Proteomes" id="UP001141992">
    <property type="component" value="Unassembled WGS sequence"/>
</dbReference>
<evidence type="ECO:0000256" key="2">
    <source>
        <dbReference type="ARBA" id="ARBA00008814"/>
    </source>
</evidence>
<keyword evidence="3" id="KW-0813">Transport</keyword>